<dbReference type="AlphaFoldDB" id="A0A1V6M0D7"/>
<proteinExistence type="predicted"/>
<sequence>MFDIPYVLKVVFYRSEIGNEPVREWLKRLQREDKRKIGEDIKTAQIGWPLGMPLIRKIDKDLWEVRTRLENGIARVFFTVDGKYMILLHGFIKKSQKTPQNELKTALTRLGNYKRGKL</sequence>
<dbReference type="InterPro" id="IPR009241">
    <property type="entry name" value="HigB-like"/>
</dbReference>
<evidence type="ECO:0008006" key="3">
    <source>
        <dbReference type="Google" id="ProtNLM"/>
    </source>
</evidence>
<dbReference type="Pfam" id="PF05973">
    <property type="entry name" value="Gp49"/>
    <property type="match status" value="1"/>
</dbReference>
<evidence type="ECO:0000313" key="1">
    <source>
        <dbReference type="EMBL" id="OQD45872.1"/>
    </source>
</evidence>
<name>A0A1V6M0D7_9BACT</name>
<comment type="caution">
    <text evidence="1">The sequence shown here is derived from an EMBL/GenBank/DDBJ whole genome shotgun (WGS) entry which is preliminary data.</text>
</comment>
<dbReference type="Proteomes" id="UP000242219">
    <property type="component" value="Unassembled WGS sequence"/>
</dbReference>
<protein>
    <recommendedName>
        <fullName evidence="3">Addiction module toxin RelE</fullName>
    </recommendedName>
</protein>
<organism evidence="1 2">
    <name type="scientific">Candidatus Brocadia sapporoensis</name>
    <dbReference type="NCBI Taxonomy" id="392547"/>
    <lineage>
        <taxon>Bacteria</taxon>
        <taxon>Pseudomonadati</taxon>
        <taxon>Planctomycetota</taxon>
        <taxon>Candidatus Brocadiia</taxon>
        <taxon>Candidatus Brocadiales</taxon>
        <taxon>Candidatus Brocadiaceae</taxon>
        <taxon>Candidatus Brocadia</taxon>
    </lineage>
</organism>
<accession>A0A1V6M0D7</accession>
<evidence type="ECO:0000313" key="2">
    <source>
        <dbReference type="Proteomes" id="UP000242219"/>
    </source>
</evidence>
<dbReference type="RefSeq" id="WP_070066930.1">
    <property type="nucleotide sequence ID" value="NZ_MJUW02000071.1"/>
</dbReference>
<keyword evidence="2" id="KW-1185">Reference proteome</keyword>
<gene>
    <name evidence="1" type="ORF">BIY37_06045</name>
</gene>
<reference evidence="1 2" key="1">
    <citation type="journal article" date="2016" name="Genome Announc.">
        <title>Draft Genome Sequence of the Anaerobic Ammonium-Oxidizing Bacterium 'Candidatus Brocadia sp. 40'.</title>
        <authorList>
            <person name="Ali M."/>
            <person name="Haroon M.F."/>
            <person name="Narita Y."/>
            <person name="Zhang L."/>
            <person name="Rangel Shaw D."/>
            <person name="Okabe S."/>
            <person name="Saikaly P.E."/>
        </authorList>
    </citation>
    <scope>NUCLEOTIDE SEQUENCE [LARGE SCALE GENOMIC DNA]</scope>
    <source>
        <strain evidence="1 2">40</strain>
    </source>
</reference>
<dbReference type="EMBL" id="MJUW02000071">
    <property type="protein sequence ID" value="OQD45872.1"/>
    <property type="molecule type" value="Genomic_DNA"/>
</dbReference>